<reference evidence="1" key="1">
    <citation type="submission" date="2020-01" db="EMBL/GenBank/DDBJ databases">
        <authorList>
            <person name="Meier V. D."/>
            <person name="Meier V D."/>
        </authorList>
    </citation>
    <scope>NUCLEOTIDE SEQUENCE</scope>
    <source>
        <strain evidence="1">HLG_WM_MAG_06</strain>
    </source>
</reference>
<evidence type="ECO:0000313" key="1">
    <source>
        <dbReference type="EMBL" id="CAA6799824.1"/>
    </source>
</evidence>
<dbReference type="AlphaFoldDB" id="A0A6S6S143"/>
<accession>A0A6S6S143</accession>
<protein>
    <submittedName>
        <fullName evidence="1">Uncharacterized protein</fullName>
    </submittedName>
</protein>
<sequence>MKIFNGMLILVILSSNLFSESDVGIATNIINGKANTNKNIVEVHPSGNLVNVGQKKEKSKEKIWHKRNWDKEKLYNRMYGGKLETAKFLLQDGDGSGMFVSNQLLIKNQQNINAYHANKSAEEHVTQRILSSLKGDCILPFRVDVAVNPIQVKVTCKIQEDNSFIDLIMHLVPNNQSYSLIAIPKYYVNTKGETIPIDKDRSYITNFADTTSNIATYVNTQQVKKNFSYLAQGVGLGMSRSANRYLDERVAANRQQEVIVSGGINPIVTQTTNSKEPSVKEYTIAGLVGGVFDGIGRIASNMEGDFPYLYRIEKGSVINFFITPFIVNDKNNQRNQTQNGRIK</sequence>
<name>A0A6S6S143_9BACT</name>
<proteinExistence type="predicted"/>
<gene>
    <name evidence="1" type="ORF">HELGO_WM11975</name>
</gene>
<organism evidence="1">
    <name type="scientific">uncultured Sulfurovum sp</name>
    <dbReference type="NCBI Taxonomy" id="269237"/>
    <lineage>
        <taxon>Bacteria</taxon>
        <taxon>Pseudomonadati</taxon>
        <taxon>Campylobacterota</taxon>
        <taxon>Epsilonproteobacteria</taxon>
        <taxon>Campylobacterales</taxon>
        <taxon>Sulfurovaceae</taxon>
        <taxon>Sulfurovum</taxon>
        <taxon>environmental samples</taxon>
    </lineage>
</organism>
<dbReference type="EMBL" id="CACVAP010000026">
    <property type="protein sequence ID" value="CAA6799824.1"/>
    <property type="molecule type" value="Genomic_DNA"/>
</dbReference>